<name>A0A512E5D4_9PROT</name>
<proteinExistence type="inferred from homology"/>
<dbReference type="Proteomes" id="UP000321523">
    <property type="component" value="Unassembled WGS sequence"/>
</dbReference>
<keyword evidence="4" id="KW-0812">Transmembrane</keyword>
<evidence type="ECO:0000256" key="4">
    <source>
        <dbReference type="SAM" id="Phobius"/>
    </source>
</evidence>
<protein>
    <recommendedName>
        <fullName evidence="5">Methyl-accepting transducer domain-containing protein</fullName>
    </recommendedName>
</protein>
<dbReference type="PRINTS" id="PR00260">
    <property type="entry name" value="CHEMTRNSDUCR"/>
</dbReference>
<dbReference type="RefSeq" id="WP_044437617.1">
    <property type="nucleotide sequence ID" value="NZ_BJYZ01000142.1"/>
</dbReference>
<comment type="similarity">
    <text evidence="2">Belongs to the methyl-accepting chemotaxis (MCP) protein family.</text>
</comment>
<dbReference type="AlphaFoldDB" id="A0A512E5D4"/>
<dbReference type="Pfam" id="PF00015">
    <property type="entry name" value="MCPsignal"/>
    <property type="match status" value="1"/>
</dbReference>
<dbReference type="PANTHER" id="PTHR32089">
    <property type="entry name" value="METHYL-ACCEPTING CHEMOTAXIS PROTEIN MCPB"/>
    <property type="match status" value="1"/>
</dbReference>
<gene>
    <name evidence="6" type="ORF">SAE02_78580</name>
</gene>
<feature type="transmembrane region" description="Helical" evidence="4">
    <location>
        <begin position="56"/>
        <end position="78"/>
    </location>
</feature>
<keyword evidence="4" id="KW-0472">Membrane</keyword>
<comment type="caution">
    <text evidence="6">The sequence shown here is derived from an EMBL/GenBank/DDBJ whole genome shotgun (WGS) entry which is preliminary data.</text>
</comment>
<dbReference type="GO" id="GO:0006935">
    <property type="term" value="P:chemotaxis"/>
    <property type="evidence" value="ECO:0007669"/>
    <property type="project" value="InterPro"/>
</dbReference>
<dbReference type="PROSITE" id="PS50111">
    <property type="entry name" value="CHEMOTAXIS_TRANSDUC_2"/>
    <property type="match status" value="1"/>
</dbReference>
<sequence>MTSDSAILIHHSSGQSAGRPPGASPRHVAAAAALFSLAYLGAALLGHALTLEPSRIATFWPTAGLYLAALLLAFNATVRAARAGEAGKGFTVMASEIRNLAIQTATAEDEIPAQPSCRL</sequence>
<dbReference type="Gene3D" id="1.10.287.950">
    <property type="entry name" value="Methyl-accepting chemotaxis protein"/>
    <property type="match status" value="1"/>
</dbReference>
<dbReference type="PANTHER" id="PTHR32089:SF112">
    <property type="entry name" value="LYSOZYME-LIKE PROTEIN-RELATED"/>
    <property type="match status" value="1"/>
</dbReference>
<evidence type="ECO:0000313" key="7">
    <source>
        <dbReference type="Proteomes" id="UP000321523"/>
    </source>
</evidence>
<dbReference type="GO" id="GO:0004888">
    <property type="term" value="F:transmembrane signaling receptor activity"/>
    <property type="evidence" value="ECO:0007669"/>
    <property type="project" value="InterPro"/>
</dbReference>
<feature type="domain" description="Methyl-accepting transducer" evidence="5">
    <location>
        <begin position="71"/>
        <end position="111"/>
    </location>
</feature>
<reference evidence="6 7" key="1">
    <citation type="submission" date="2019-07" db="EMBL/GenBank/DDBJ databases">
        <title>Whole genome shotgun sequence of Skermanella aerolata NBRC 106429.</title>
        <authorList>
            <person name="Hosoyama A."/>
            <person name="Uohara A."/>
            <person name="Ohji S."/>
            <person name="Ichikawa N."/>
        </authorList>
    </citation>
    <scope>NUCLEOTIDE SEQUENCE [LARGE SCALE GENOMIC DNA]</scope>
    <source>
        <strain evidence="6 7">NBRC 106429</strain>
    </source>
</reference>
<organism evidence="6 7">
    <name type="scientific">Skermanella aerolata</name>
    <dbReference type="NCBI Taxonomy" id="393310"/>
    <lineage>
        <taxon>Bacteria</taxon>
        <taxon>Pseudomonadati</taxon>
        <taxon>Pseudomonadota</taxon>
        <taxon>Alphaproteobacteria</taxon>
        <taxon>Rhodospirillales</taxon>
        <taxon>Azospirillaceae</taxon>
        <taxon>Skermanella</taxon>
    </lineage>
</organism>
<keyword evidence="1 3" id="KW-0807">Transducer</keyword>
<dbReference type="EMBL" id="BJYZ01000142">
    <property type="protein sequence ID" value="GEO43710.1"/>
    <property type="molecule type" value="Genomic_DNA"/>
</dbReference>
<feature type="transmembrane region" description="Helical" evidence="4">
    <location>
        <begin position="28"/>
        <end position="50"/>
    </location>
</feature>
<dbReference type="InterPro" id="IPR004090">
    <property type="entry name" value="Chemotax_Me-accpt_rcpt"/>
</dbReference>
<evidence type="ECO:0000256" key="2">
    <source>
        <dbReference type="ARBA" id="ARBA00029447"/>
    </source>
</evidence>
<dbReference type="InterPro" id="IPR004089">
    <property type="entry name" value="MCPsignal_dom"/>
</dbReference>
<dbReference type="GO" id="GO:0016020">
    <property type="term" value="C:membrane"/>
    <property type="evidence" value="ECO:0007669"/>
    <property type="project" value="InterPro"/>
</dbReference>
<evidence type="ECO:0000313" key="6">
    <source>
        <dbReference type="EMBL" id="GEO43710.1"/>
    </source>
</evidence>
<keyword evidence="7" id="KW-1185">Reference proteome</keyword>
<evidence type="ECO:0000256" key="1">
    <source>
        <dbReference type="ARBA" id="ARBA00023224"/>
    </source>
</evidence>
<dbReference type="SUPFAM" id="SSF58104">
    <property type="entry name" value="Methyl-accepting chemotaxis protein (MCP) signaling domain"/>
    <property type="match status" value="1"/>
</dbReference>
<keyword evidence="4" id="KW-1133">Transmembrane helix</keyword>
<evidence type="ECO:0000259" key="5">
    <source>
        <dbReference type="PROSITE" id="PS50111"/>
    </source>
</evidence>
<accession>A0A512E5D4</accession>
<dbReference type="GO" id="GO:0007165">
    <property type="term" value="P:signal transduction"/>
    <property type="evidence" value="ECO:0007669"/>
    <property type="project" value="UniProtKB-KW"/>
</dbReference>
<evidence type="ECO:0000256" key="3">
    <source>
        <dbReference type="PROSITE-ProRule" id="PRU00284"/>
    </source>
</evidence>